<feature type="region of interest" description="Disordered" evidence="13">
    <location>
        <begin position="1065"/>
        <end position="1093"/>
    </location>
</feature>
<comment type="subcellular location">
    <subcellularLocation>
        <location evidence="2">Cytoplasm</location>
        <location evidence="2">Cytoskeleton</location>
    </subcellularLocation>
    <subcellularLocation>
        <location evidence="1">Nucleus</location>
    </subcellularLocation>
</comment>
<dbReference type="SMART" id="SM00774">
    <property type="entry name" value="WRKY"/>
    <property type="match status" value="1"/>
</dbReference>
<sequence>MDAFPFHEDDHHDIHSWAFSPLADTLDLLESPPSPLVLSTPAVPPPQSAFVQYKACDGAAMSAGSGNVGGGASNIHRRMIRFWQTVVMGVRMESCKEKTAGNSRELGHLMKERRRRERLSQGFADLRFMLSHRSKGDKISVVRAAWEHLKELQQAREKLRRRNKELEAMISGNVMKAEETAIKAQPESRSSSFDSVFSALHRLKQVGAKADTIRASFSGRVLSVEVATETKVEHFSKSAGFKMEEVEKANRAAVASCHRVLSLLSQSQGQAQSGNLSAATGDAVSRFKRVVSLLSNSAGHGRVRIASKVRSPYNGKLFSDSQLGSKMDHCPNPPQLPPRNILKNKMQVLDSSSRNPLPINRRSFLDNQFGLQASSSSQYQFLPRQQHQNDPRFQLHQQMKLEADMFRRSHSAINLKFESSGHMPSTSTTRSFLSSLSMDGSVASLDGKPFHLIGGPASSDPINLHPPPKKRCVCRGEDGNGKCATTGRCHCSKRRKLRVKRSIKVPAISNKLADIPPDEYSWRKYGQKPIKGSPHPRGYYKCSSMRGCPARKHVERPLDAHRHLRRRAQPCQVAYPLFPDIEVLEYFIINKPSCLSSCAPPFFLGDCVVSSRGWSMSFSKVQHLFASRGRGEITSGFPPIAICKCYCNSAQEMGSCWLEAISLIVVFSDAMSSITSLNQYHKSGASLGFFLQSLLVLSCAVVLTVQVETPTGISLVTHCNSTTNWKLYGDMETAKSAPRTPGRGMNPQAFPPPPTQFDGDHGNPSLIWEVILMGKEIIKVATSGKSDLVVCAPNSKCDQANDLSSKPFAIVESGRAINNTKGDENSHVEQEVPHLRNLSLDQNTAEKRHRTQKSLVQKKPAASRPANAGNIQSHHTVPRPFSLATEKRASGGNRAFISESNLPPMSSKPLQPDNTIHPDNEDSYSVTSTALSVRTLRGRTTVATAPTFRCNERAERRREFYSKLEQKHQALEAEKNQSEARIREEQEAALKEFRKRLTFKANPMPSFYHEGPPPKVELKKVPPTRPKSPKLTRRKSHGDANTPERDNCNGVCGRIHRHSLGTNMEATNKLQNSSKNMKGKEGLKSKPLAGVGM</sequence>
<keyword evidence="17" id="KW-1185">Reference proteome</keyword>
<dbReference type="InterPro" id="IPR018872">
    <property type="entry name" value="Zn-cluster-dom"/>
</dbReference>
<evidence type="ECO:0000256" key="1">
    <source>
        <dbReference type="ARBA" id="ARBA00004123"/>
    </source>
</evidence>
<keyword evidence="9" id="KW-0804">Transcription</keyword>
<dbReference type="Pfam" id="PF06886">
    <property type="entry name" value="TPX2"/>
    <property type="match status" value="1"/>
</dbReference>
<dbReference type="GO" id="GO:0046983">
    <property type="term" value="F:protein dimerization activity"/>
    <property type="evidence" value="ECO:0007669"/>
    <property type="project" value="InterPro"/>
</dbReference>
<keyword evidence="11" id="KW-0539">Nucleus</keyword>
<dbReference type="Gene3D" id="2.20.25.80">
    <property type="entry name" value="WRKY domain"/>
    <property type="match status" value="1"/>
</dbReference>
<dbReference type="AlphaFoldDB" id="A0A9E7L3C8"/>
<evidence type="ECO:0000256" key="5">
    <source>
        <dbReference type="ARBA" id="ARBA00022490"/>
    </source>
</evidence>
<dbReference type="InterPro" id="IPR011598">
    <property type="entry name" value="bHLH_dom"/>
</dbReference>
<keyword evidence="6" id="KW-0493">Microtubule</keyword>
<dbReference type="InterPro" id="IPR036638">
    <property type="entry name" value="HLH_DNA-bd_sf"/>
</dbReference>
<keyword evidence="7" id="KW-0805">Transcription regulation</keyword>
<evidence type="ECO:0000256" key="13">
    <source>
        <dbReference type="SAM" id="MobiDB-lite"/>
    </source>
</evidence>
<name>A0A9E7L3C8_9LILI</name>
<dbReference type="PANTHER" id="PTHR46372:SF2">
    <property type="entry name" value="PROTEIN WVD2-LIKE 3"/>
    <property type="match status" value="1"/>
</dbReference>
<dbReference type="InterPro" id="IPR036576">
    <property type="entry name" value="WRKY_dom_sf"/>
</dbReference>
<evidence type="ECO:0000256" key="11">
    <source>
        <dbReference type="ARBA" id="ARBA00023242"/>
    </source>
</evidence>
<dbReference type="InterPro" id="IPR027329">
    <property type="entry name" value="TPX2_C"/>
</dbReference>
<dbReference type="GO" id="GO:0008017">
    <property type="term" value="F:microtubule binding"/>
    <property type="evidence" value="ECO:0007669"/>
    <property type="project" value="InterPro"/>
</dbReference>
<dbReference type="GO" id="GO:0005634">
    <property type="term" value="C:nucleus"/>
    <property type="evidence" value="ECO:0007669"/>
    <property type="project" value="UniProtKB-SubCell"/>
</dbReference>
<reference evidence="16" key="1">
    <citation type="submission" date="2022-05" db="EMBL/GenBank/DDBJ databases">
        <title>The Musa troglodytarum L. genome provides insights into the mechanism of non-climacteric behaviour and enrichment of carotenoids.</title>
        <authorList>
            <person name="Wang J."/>
        </authorList>
    </citation>
    <scope>NUCLEOTIDE SEQUENCE</scope>
    <source>
        <tissue evidence="16">Leaf</tissue>
    </source>
</reference>
<evidence type="ECO:0000256" key="6">
    <source>
        <dbReference type="ARBA" id="ARBA00022701"/>
    </source>
</evidence>
<feature type="domain" description="BHLH" evidence="15">
    <location>
        <begin position="103"/>
        <end position="152"/>
    </location>
</feature>
<dbReference type="SMART" id="SM00353">
    <property type="entry name" value="HLH"/>
    <property type="match status" value="1"/>
</dbReference>
<evidence type="ECO:0000256" key="3">
    <source>
        <dbReference type="ARBA" id="ARBA00005510"/>
    </source>
</evidence>
<dbReference type="Pfam" id="PF10533">
    <property type="entry name" value="Plant_zn_clust"/>
    <property type="match status" value="1"/>
</dbReference>
<feature type="domain" description="WRKY" evidence="14">
    <location>
        <begin position="511"/>
        <end position="556"/>
    </location>
</feature>
<keyword evidence="5" id="KW-0963">Cytoplasm</keyword>
<protein>
    <submittedName>
        <fullName evidence="16">WRKY transcription factor</fullName>
    </submittedName>
</protein>
<evidence type="ECO:0000256" key="7">
    <source>
        <dbReference type="ARBA" id="ARBA00023015"/>
    </source>
</evidence>
<dbReference type="GO" id="GO:0005874">
    <property type="term" value="C:microtubule"/>
    <property type="evidence" value="ECO:0007669"/>
    <property type="project" value="UniProtKB-KW"/>
</dbReference>
<dbReference type="GO" id="GO:0000226">
    <property type="term" value="P:microtubule cytoskeleton organization"/>
    <property type="evidence" value="ECO:0007669"/>
    <property type="project" value="InterPro"/>
</dbReference>
<evidence type="ECO:0000313" key="17">
    <source>
        <dbReference type="Proteomes" id="UP001055439"/>
    </source>
</evidence>
<dbReference type="GO" id="GO:0003700">
    <property type="term" value="F:DNA-binding transcription factor activity"/>
    <property type="evidence" value="ECO:0007669"/>
    <property type="project" value="InterPro"/>
</dbReference>
<accession>A0A9E7L3C8</accession>
<evidence type="ECO:0000256" key="8">
    <source>
        <dbReference type="ARBA" id="ARBA00023125"/>
    </source>
</evidence>
<dbReference type="Proteomes" id="UP001055439">
    <property type="component" value="Chromosome 8"/>
</dbReference>
<dbReference type="PANTHER" id="PTHR46372">
    <property type="entry name" value="PROTEIN WVD2-LIKE 3"/>
    <property type="match status" value="1"/>
</dbReference>
<evidence type="ECO:0000256" key="4">
    <source>
        <dbReference type="ARBA" id="ARBA00005885"/>
    </source>
</evidence>
<dbReference type="InterPro" id="IPR044806">
    <property type="entry name" value="WVD2/WDL1-4"/>
</dbReference>
<evidence type="ECO:0000256" key="9">
    <source>
        <dbReference type="ARBA" id="ARBA00023163"/>
    </source>
</evidence>
<evidence type="ECO:0000256" key="2">
    <source>
        <dbReference type="ARBA" id="ARBA00004245"/>
    </source>
</evidence>
<keyword evidence="8" id="KW-0238">DNA-binding</keyword>
<dbReference type="SUPFAM" id="SSF118290">
    <property type="entry name" value="WRKY DNA-binding domain"/>
    <property type="match status" value="1"/>
</dbReference>
<evidence type="ECO:0000256" key="10">
    <source>
        <dbReference type="ARBA" id="ARBA00023212"/>
    </source>
</evidence>
<gene>
    <name evidence="16" type="ORF">MUK42_26156</name>
</gene>
<dbReference type="SUPFAM" id="SSF47459">
    <property type="entry name" value="HLH, helix-loop-helix DNA-binding domain"/>
    <property type="match status" value="1"/>
</dbReference>
<dbReference type="GO" id="GO:0043565">
    <property type="term" value="F:sequence-specific DNA binding"/>
    <property type="evidence" value="ECO:0007669"/>
    <property type="project" value="InterPro"/>
</dbReference>
<evidence type="ECO:0000259" key="15">
    <source>
        <dbReference type="PROSITE" id="PS50888"/>
    </source>
</evidence>
<comment type="similarity">
    <text evidence="4">Belongs to the TPX2 family.</text>
</comment>
<dbReference type="Pfam" id="PF00010">
    <property type="entry name" value="HLH"/>
    <property type="match status" value="1"/>
</dbReference>
<comment type="similarity">
    <text evidence="3">Belongs to the bHLH protein family.</text>
</comment>
<dbReference type="Gene3D" id="4.10.280.10">
    <property type="entry name" value="Helix-loop-helix DNA-binding domain"/>
    <property type="match status" value="1"/>
</dbReference>
<dbReference type="EMBL" id="CP097510">
    <property type="protein sequence ID" value="URE36575.1"/>
    <property type="molecule type" value="Genomic_DNA"/>
</dbReference>
<dbReference type="OrthoDB" id="1925970at2759"/>
<proteinExistence type="inferred from homology"/>
<dbReference type="PROSITE" id="PS50888">
    <property type="entry name" value="BHLH"/>
    <property type="match status" value="1"/>
</dbReference>
<keyword evidence="12" id="KW-0175">Coiled coil</keyword>
<evidence type="ECO:0000256" key="12">
    <source>
        <dbReference type="SAM" id="Coils"/>
    </source>
</evidence>
<dbReference type="InterPro" id="IPR003657">
    <property type="entry name" value="WRKY_dom"/>
</dbReference>
<feature type="compositionally biased region" description="Polar residues" evidence="13">
    <location>
        <begin position="1065"/>
        <end position="1076"/>
    </location>
</feature>
<evidence type="ECO:0000313" key="16">
    <source>
        <dbReference type="EMBL" id="URE36575.1"/>
    </source>
</evidence>
<keyword evidence="10" id="KW-0206">Cytoskeleton</keyword>
<feature type="coiled-coil region" evidence="12">
    <location>
        <begin position="954"/>
        <end position="988"/>
    </location>
</feature>
<feature type="region of interest" description="Disordered" evidence="13">
    <location>
        <begin position="839"/>
        <end position="880"/>
    </location>
</feature>
<dbReference type="PROSITE" id="PS50811">
    <property type="entry name" value="WRKY"/>
    <property type="match status" value="1"/>
</dbReference>
<feature type="region of interest" description="Disordered" evidence="13">
    <location>
        <begin position="1004"/>
        <end position="1050"/>
    </location>
</feature>
<evidence type="ECO:0000259" key="14">
    <source>
        <dbReference type="PROSITE" id="PS50811"/>
    </source>
</evidence>
<dbReference type="Pfam" id="PF03106">
    <property type="entry name" value="WRKY"/>
    <property type="match status" value="1"/>
</dbReference>
<feature type="compositionally biased region" description="Basic residues" evidence="13">
    <location>
        <begin position="1027"/>
        <end position="1036"/>
    </location>
</feature>
<organism evidence="16 17">
    <name type="scientific">Musa troglodytarum</name>
    <name type="common">fe'i banana</name>
    <dbReference type="NCBI Taxonomy" id="320322"/>
    <lineage>
        <taxon>Eukaryota</taxon>
        <taxon>Viridiplantae</taxon>
        <taxon>Streptophyta</taxon>
        <taxon>Embryophyta</taxon>
        <taxon>Tracheophyta</taxon>
        <taxon>Spermatophyta</taxon>
        <taxon>Magnoliopsida</taxon>
        <taxon>Liliopsida</taxon>
        <taxon>Zingiberales</taxon>
        <taxon>Musaceae</taxon>
        <taxon>Musa</taxon>
    </lineage>
</organism>